<proteinExistence type="predicted"/>
<evidence type="ECO:0000256" key="1">
    <source>
        <dbReference type="SAM" id="Phobius"/>
    </source>
</evidence>
<dbReference type="EMBL" id="FOBN01000037">
    <property type="protein sequence ID" value="SEM65663.1"/>
    <property type="molecule type" value="Genomic_DNA"/>
</dbReference>
<evidence type="ECO:0000313" key="2">
    <source>
        <dbReference type="EMBL" id="SEM65663.1"/>
    </source>
</evidence>
<feature type="transmembrane region" description="Helical" evidence="1">
    <location>
        <begin position="30"/>
        <end position="54"/>
    </location>
</feature>
<keyword evidence="1" id="KW-0472">Membrane</keyword>
<keyword evidence="1" id="KW-0812">Transmembrane</keyword>
<sequence>MNDKRFKLKILGVFIMETLNFNGKELRKTIWSVIFGIALIKIISMLPELIVLLMH</sequence>
<gene>
    <name evidence="2" type="ORF">SAMN05444853_13712</name>
</gene>
<accession>A0A1H8A531</accession>
<dbReference type="AlphaFoldDB" id="A0A1H8A531"/>
<reference evidence="3" key="1">
    <citation type="submission" date="2016-10" db="EMBL/GenBank/DDBJ databases">
        <authorList>
            <person name="Varghese N."/>
            <person name="Submissions S."/>
        </authorList>
    </citation>
    <scope>NUCLEOTIDE SEQUENCE [LARGE SCALE GENOMIC DNA]</scope>
    <source>
        <strain evidence="3">DSM 24204</strain>
    </source>
</reference>
<keyword evidence="1" id="KW-1133">Transmembrane helix</keyword>
<protein>
    <submittedName>
        <fullName evidence="2">Uncharacterized protein</fullName>
    </submittedName>
</protein>
<organism evidence="2 3">
    <name type="scientific">Phocoenobacter skyensis</name>
    <dbReference type="NCBI Taxonomy" id="97481"/>
    <lineage>
        <taxon>Bacteria</taxon>
        <taxon>Pseudomonadati</taxon>
        <taxon>Pseudomonadota</taxon>
        <taxon>Gammaproteobacteria</taxon>
        <taxon>Pasteurellales</taxon>
        <taxon>Pasteurellaceae</taxon>
        <taxon>Phocoenobacter</taxon>
    </lineage>
</organism>
<evidence type="ECO:0000313" key="3">
    <source>
        <dbReference type="Proteomes" id="UP000198883"/>
    </source>
</evidence>
<name>A0A1H8A531_9PAST</name>
<dbReference type="Proteomes" id="UP000198883">
    <property type="component" value="Unassembled WGS sequence"/>
</dbReference>